<accession>A0ABN1EPJ3</accession>
<dbReference type="EMBL" id="BAAADD010000005">
    <property type="protein sequence ID" value="GAA0571046.1"/>
    <property type="molecule type" value="Genomic_DNA"/>
</dbReference>
<dbReference type="InterPro" id="IPR008979">
    <property type="entry name" value="Galactose-bd-like_sf"/>
</dbReference>
<evidence type="ECO:0000256" key="1">
    <source>
        <dbReference type="ARBA" id="ARBA00022801"/>
    </source>
</evidence>
<protein>
    <submittedName>
        <fullName evidence="4">Sialate O-acetylesterase</fullName>
    </submittedName>
</protein>
<dbReference type="RefSeq" id="WP_166934038.1">
    <property type="nucleotide sequence ID" value="NZ_BAAADD010000005.1"/>
</dbReference>
<organism evidence="4 5">
    <name type="scientific">Rhizomicrobium electricum</name>
    <dbReference type="NCBI Taxonomy" id="480070"/>
    <lineage>
        <taxon>Bacteria</taxon>
        <taxon>Pseudomonadati</taxon>
        <taxon>Pseudomonadota</taxon>
        <taxon>Alphaproteobacteria</taxon>
        <taxon>Micropepsales</taxon>
        <taxon>Micropepsaceae</taxon>
        <taxon>Rhizomicrobium</taxon>
    </lineage>
</organism>
<keyword evidence="2" id="KW-0732">Signal</keyword>
<dbReference type="SUPFAM" id="SSF52266">
    <property type="entry name" value="SGNH hydrolase"/>
    <property type="match status" value="1"/>
</dbReference>
<reference evidence="4 5" key="1">
    <citation type="journal article" date="2019" name="Int. J. Syst. Evol. Microbiol.">
        <title>The Global Catalogue of Microorganisms (GCM) 10K type strain sequencing project: providing services to taxonomists for standard genome sequencing and annotation.</title>
        <authorList>
            <consortium name="The Broad Institute Genomics Platform"/>
            <consortium name="The Broad Institute Genome Sequencing Center for Infectious Disease"/>
            <person name="Wu L."/>
            <person name="Ma J."/>
        </authorList>
    </citation>
    <scope>NUCLEOTIDE SEQUENCE [LARGE SCALE GENOMIC DNA]</scope>
    <source>
        <strain evidence="4 5">JCM 15089</strain>
    </source>
</reference>
<dbReference type="Gene3D" id="3.40.50.1110">
    <property type="entry name" value="SGNH hydrolase"/>
    <property type="match status" value="1"/>
</dbReference>
<feature type="signal peptide" evidence="2">
    <location>
        <begin position="1"/>
        <end position="19"/>
    </location>
</feature>
<dbReference type="InterPro" id="IPR005181">
    <property type="entry name" value="SASA"/>
</dbReference>
<evidence type="ECO:0000259" key="3">
    <source>
        <dbReference type="Pfam" id="PF03629"/>
    </source>
</evidence>
<dbReference type="Gene3D" id="2.60.120.260">
    <property type="entry name" value="Galactose-binding domain-like"/>
    <property type="match status" value="1"/>
</dbReference>
<dbReference type="Gene3D" id="2.60.40.10">
    <property type="entry name" value="Immunoglobulins"/>
    <property type="match status" value="1"/>
</dbReference>
<keyword evidence="1" id="KW-0378">Hydrolase</keyword>
<evidence type="ECO:0000313" key="4">
    <source>
        <dbReference type="EMBL" id="GAA0571046.1"/>
    </source>
</evidence>
<dbReference type="InterPro" id="IPR039329">
    <property type="entry name" value="SIAE"/>
</dbReference>
<gene>
    <name evidence="4" type="ORF">GCM10008942_19700</name>
</gene>
<dbReference type="InterPro" id="IPR013783">
    <property type="entry name" value="Ig-like_fold"/>
</dbReference>
<dbReference type="PANTHER" id="PTHR22901:SF0">
    <property type="entry name" value="SIALATE O-ACETYLESTERASE"/>
    <property type="match status" value="1"/>
</dbReference>
<keyword evidence="5" id="KW-1185">Reference proteome</keyword>
<dbReference type="PANTHER" id="PTHR22901">
    <property type="entry name" value="SIALATE O-ACETYLESTERASE"/>
    <property type="match status" value="1"/>
</dbReference>
<proteinExistence type="predicted"/>
<dbReference type="InterPro" id="IPR036514">
    <property type="entry name" value="SGNH_hydro_sf"/>
</dbReference>
<dbReference type="Proteomes" id="UP001499951">
    <property type="component" value="Unassembled WGS sequence"/>
</dbReference>
<evidence type="ECO:0000256" key="2">
    <source>
        <dbReference type="SAM" id="SignalP"/>
    </source>
</evidence>
<name>A0ABN1EPJ3_9PROT</name>
<sequence>MSAFRVAALTALLALPAHGETLLNPVFQDHAVLQRDQPIRLWGTAAPRTKVTAAIGKASVHATADANGHWRVTLPAMTAGGPYTVTVKTAGATRTLSDILIGDVYLCSGQSNMALPVMGAVDAGPDIQVSANDSIRLMNVANIAKPTAQSALPGTISWAPASPKVVAGFSATCYYFARSLQKSVHVPLGLISAPWSGANITDFMSADALRKAGGHDARLEALKIYAADPVAGVKHWGEGIEAFWRGQGKDYWVNPSKASWTDAPKGLGVWSTWGVPDLEKDGGTVWFRTSVTLTATDAARGADLALGAITEEDTVWVNGKAIGTTTGYAAERKYAVPAGVLHEGKNDIVLNVYCGWRGCGLFGPADSRAIHFAGGSTVPLDGAWQYAIEPTRPPQVPWGPTAGLAMDYNGMIAPLTPYGLKGVLWYQGESNTGAAEAYRGLLKAWMADWRSAFEAPKLPFLIVQLPDLGQPPFAPEQSTWATLRESQRLAVNDDANAALAVTIDIGDHMGLHPGNKQEVGRRLALQARQLIYGDKTLKPGPQPDGATRNGSVVTVRFGGINGKLAAVNAAQPIGFELCADTCRFVVATIDGDSVRLTVPEGMTPTRVRYCWADGPVCTLYDTSRIPAVPFEIGVK</sequence>
<dbReference type="Pfam" id="PF03629">
    <property type="entry name" value="SASA"/>
    <property type="match status" value="1"/>
</dbReference>
<dbReference type="SUPFAM" id="SSF49785">
    <property type="entry name" value="Galactose-binding domain-like"/>
    <property type="match status" value="1"/>
</dbReference>
<comment type="caution">
    <text evidence="4">The sequence shown here is derived from an EMBL/GenBank/DDBJ whole genome shotgun (WGS) entry which is preliminary data.</text>
</comment>
<feature type="domain" description="Sialate O-acetylesterase" evidence="3">
    <location>
        <begin position="419"/>
        <end position="526"/>
    </location>
</feature>
<evidence type="ECO:0000313" key="5">
    <source>
        <dbReference type="Proteomes" id="UP001499951"/>
    </source>
</evidence>
<feature type="chain" id="PRO_5046064855" evidence="2">
    <location>
        <begin position="20"/>
        <end position="635"/>
    </location>
</feature>